<dbReference type="AlphaFoldDB" id="A0A4U8UR61"/>
<evidence type="ECO:0000256" key="3">
    <source>
        <dbReference type="ARBA" id="ARBA00004186"/>
    </source>
</evidence>
<dbReference type="InterPro" id="IPR037520">
    <property type="entry name" value="Folliculin/SMCR8_longin"/>
</dbReference>
<evidence type="ECO:0000256" key="11">
    <source>
        <dbReference type="ARBA" id="ARBA00023136"/>
    </source>
</evidence>
<evidence type="ECO:0000256" key="1">
    <source>
        <dbReference type="ARBA" id="ARBA00004123"/>
    </source>
</evidence>
<name>A0A4U8UR61_STECR</name>
<gene>
    <name evidence="17" type="ORF">L596_002475</name>
</gene>
<evidence type="ECO:0000256" key="8">
    <source>
        <dbReference type="ARBA" id="ARBA00021824"/>
    </source>
</evidence>
<keyword evidence="14" id="KW-0539">Nucleus</keyword>
<dbReference type="GO" id="GO:0000122">
    <property type="term" value="P:negative regulation of transcription by RNA polymerase II"/>
    <property type="evidence" value="ECO:0007669"/>
    <property type="project" value="TreeGrafter"/>
</dbReference>
<keyword evidence="12" id="KW-0206">Cytoskeleton</keyword>
<keyword evidence="11" id="KW-0472">Membrane</keyword>
<proteinExistence type="inferred from homology"/>
<evidence type="ECO:0000256" key="2">
    <source>
        <dbReference type="ARBA" id="ARBA00004138"/>
    </source>
</evidence>
<evidence type="ECO:0000256" key="5">
    <source>
        <dbReference type="ARBA" id="ARBA00004514"/>
    </source>
</evidence>
<dbReference type="OrthoDB" id="5599713at2759"/>
<evidence type="ECO:0000256" key="10">
    <source>
        <dbReference type="ARBA" id="ARBA00022490"/>
    </source>
</evidence>
<reference evidence="17 18" key="2">
    <citation type="journal article" date="2019" name="G3 (Bethesda)">
        <title>Hybrid Assembly of the Genome of the Entomopathogenic Nematode Steinernema carpocapsae Identifies the X-Chromosome.</title>
        <authorList>
            <person name="Serra L."/>
            <person name="Macchietto M."/>
            <person name="Macias-Munoz A."/>
            <person name="McGill C.J."/>
            <person name="Rodriguez I.M."/>
            <person name="Rodriguez B."/>
            <person name="Murad R."/>
            <person name="Mortazavi A."/>
        </authorList>
    </citation>
    <scope>NUCLEOTIDE SEQUENCE [LARGE SCALE GENOMIC DNA]</scope>
    <source>
        <strain evidence="17 18">ALL</strain>
    </source>
</reference>
<dbReference type="Pfam" id="PF11704">
    <property type="entry name" value="Folliculin"/>
    <property type="match status" value="1"/>
</dbReference>
<feature type="domain" description="UDENN FLCN/SMCR8-type" evidence="16">
    <location>
        <begin position="1"/>
        <end position="383"/>
    </location>
</feature>
<keyword evidence="13" id="KW-0458">Lysosome</keyword>
<dbReference type="GO" id="GO:0005634">
    <property type="term" value="C:nucleus"/>
    <property type="evidence" value="ECO:0007669"/>
    <property type="project" value="UniProtKB-SubCell"/>
</dbReference>
<dbReference type="InterPro" id="IPR044886">
    <property type="entry name" value="FLCN_DENN_C_sf"/>
</dbReference>
<evidence type="ECO:0000313" key="18">
    <source>
        <dbReference type="Proteomes" id="UP000298663"/>
    </source>
</evidence>
<evidence type="ECO:0000259" key="16">
    <source>
        <dbReference type="PROSITE" id="PS51834"/>
    </source>
</evidence>
<evidence type="ECO:0000313" key="17">
    <source>
        <dbReference type="EMBL" id="TMS34985.1"/>
    </source>
</evidence>
<dbReference type="GO" id="GO:0005829">
    <property type="term" value="C:cytosol"/>
    <property type="evidence" value="ECO:0007669"/>
    <property type="project" value="UniProtKB-SubCell"/>
</dbReference>
<reference evidence="17 18" key="1">
    <citation type="journal article" date="2015" name="Genome Biol.">
        <title>Comparative genomics of Steinernema reveals deeply conserved gene regulatory networks.</title>
        <authorList>
            <person name="Dillman A.R."/>
            <person name="Macchietto M."/>
            <person name="Porter C.F."/>
            <person name="Rogers A."/>
            <person name="Williams B."/>
            <person name="Antoshechkin I."/>
            <person name="Lee M.M."/>
            <person name="Goodwin Z."/>
            <person name="Lu X."/>
            <person name="Lewis E.E."/>
            <person name="Goodrich-Blair H."/>
            <person name="Stock S.P."/>
            <person name="Adams B.J."/>
            <person name="Sternberg P.W."/>
            <person name="Mortazavi A."/>
        </authorList>
    </citation>
    <scope>NUCLEOTIDE SEQUENCE [LARGE SCALE GENOMIC DNA]</scope>
    <source>
        <strain evidence="17 18">ALL</strain>
    </source>
</reference>
<dbReference type="GO" id="GO:1904263">
    <property type="term" value="P:positive regulation of TORC1 signaling"/>
    <property type="evidence" value="ECO:0007669"/>
    <property type="project" value="TreeGrafter"/>
</dbReference>
<comment type="similarity">
    <text evidence="7">Belongs to the folliculin family.</text>
</comment>
<dbReference type="PROSITE" id="PS51834">
    <property type="entry name" value="DENN_FLCN_SMCR8"/>
    <property type="match status" value="1"/>
</dbReference>
<keyword evidence="9" id="KW-0343">GTPase activation</keyword>
<dbReference type="PANTHER" id="PTHR31441">
    <property type="entry name" value="FOLLICULIN FAMILY MEMBER"/>
    <property type="match status" value="1"/>
</dbReference>
<dbReference type="STRING" id="34508.A0A4U8UR61"/>
<dbReference type="InterPro" id="IPR021713">
    <property type="entry name" value="Folliculin"/>
</dbReference>
<dbReference type="GO" id="GO:0005819">
    <property type="term" value="C:spindle"/>
    <property type="evidence" value="ECO:0007669"/>
    <property type="project" value="UniProtKB-SubCell"/>
</dbReference>
<dbReference type="Pfam" id="PF16692">
    <property type="entry name" value="Folliculin_C"/>
    <property type="match status" value="1"/>
</dbReference>
<dbReference type="PANTHER" id="PTHR31441:SF2">
    <property type="entry name" value="FOLLICULIN"/>
    <property type="match status" value="1"/>
</dbReference>
<evidence type="ECO:0000256" key="9">
    <source>
        <dbReference type="ARBA" id="ARBA00022468"/>
    </source>
</evidence>
<dbReference type="EMBL" id="CM016762">
    <property type="protein sequence ID" value="TMS34985.1"/>
    <property type="molecule type" value="Genomic_DNA"/>
</dbReference>
<dbReference type="GO" id="GO:0005929">
    <property type="term" value="C:cilium"/>
    <property type="evidence" value="ECO:0007669"/>
    <property type="project" value="UniProtKB-SubCell"/>
</dbReference>
<dbReference type="Proteomes" id="UP000298663">
    <property type="component" value="Chromosome X"/>
</dbReference>
<evidence type="ECO:0000256" key="15">
    <source>
        <dbReference type="ARBA" id="ARBA00023273"/>
    </source>
</evidence>
<dbReference type="GO" id="GO:0005096">
    <property type="term" value="F:GTPase activator activity"/>
    <property type="evidence" value="ECO:0007669"/>
    <property type="project" value="UniProtKB-KW"/>
</dbReference>
<comment type="caution">
    <text evidence="17">The sequence shown here is derived from an EMBL/GenBank/DDBJ whole genome shotgun (WGS) entry which is preliminary data.</text>
</comment>
<dbReference type="InterPro" id="IPR032035">
    <property type="entry name" value="Folliculin_DENN"/>
</dbReference>
<organism evidence="17 18">
    <name type="scientific">Steinernema carpocapsae</name>
    <name type="common">Entomopathogenic nematode</name>
    <dbReference type="NCBI Taxonomy" id="34508"/>
    <lineage>
        <taxon>Eukaryota</taxon>
        <taxon>Metazoa</taxon>
        <taxon>Ecdysozoa</taxon>
        <taxon>Nematoda</taxon>
        <taxon>Chromadorea</taxon>
        <taxon>Rhabditida</taxon>
        <taxon>Tylenchina</taxon>
        <taxon>Panagrolaimomorpha</taxon>
        <taxon>Strongyloidoidea</taxon>
        <taxon>Steinernematidae</taxon>
        <taxon>Steinernema</taxon>
    </lineage>
</organism>
<evidence type="ECO:0000256" key="14">
    <source>
        <dbReference type="ARBA" id="ARBA00023242"/>
    </source>
</evidence>
<dbReference type="InterPro" id="IPR037521">
    <property type="entry name" value="FLCN/SMCR8_DENN"/>
</dbReference>
<dbReference type="Gene3D" id="3.40.50.12430">
    <property type="match status" value="1"/>
</dbReference>
<sequence length="383" mass="43491">MFSAFLPLADSRARGFARLYSLIVVSLDKLLLLTYYDFFVNGFTAISDTLVKQAQAIFAREQKNDEEDALRFATVQRASMLPQGFLKQRNGAIVDTSRSLGVITGNHEAFNSLHRRIMWLLRTQTMLREEMCMEGVPTQDMLVLMEMDKSDRLEMNLVGNDRSNPSTASQLANLKWIAEEVGEDLKSLIYAIITGGQIIVRTNDRSLSKLFLLALTHLLPMGCIRFLSSSISYYESTKYNFLGLKLAAAIPRDLETEPFVVRLVPPCSKSDHEIKLLDCELLVEDAPPVPIRAPVLIHRFRQLLKDYSLSTNVLDATLRATREEWLSKAKLVYQVSRQKERIDMDAVIKIIKCGAQDRCVLNFWQSGLSKVYKQQVIDTINNS</sequence>
<dbReference type="Gene3D" id="1.10.10.1730">
    <property type="entry name" value="Folliculin"/>
    <property type="match status" value="1"/>
</dbReference>
<accession>A0A4U8UR61</accession>
<dbReference type="GO" id="GO:0005813">
    <property type="term" value="C:centrosome"/>
    <property type="evidence" value="ECO:0007669"/>
    <property type="project" value="UniProtKB-SubCell"/>
</dbReference>
<evidence type="ECO:0000256" key="6">
    <source>
        <dbReference type="ARBA" id="ARBA00004656"/>
    </source>
</evidence>
<evidence type="ECO:0000256" key="4">
    <source>
        <dbReference type="ARBA" id="ARBA00004300"/>
    </source>
</evidence>
<protein>
    <recommendedName>
        <fullName evidence="8">Folliculin</fullName>
    </recommendedName>
</protein>
<keyword evidence="18" id="KW-1185">Reference proteome</keyword>
<dbReference type="GO" id="GO:0005765">
    <property type="term" value="C:lysosomal membrane"/>
    <property type="evidence" value="ECO:0007669"/>
    <property type="project" value="UniProtKB-SubCell"/>
</dbReference>
<keyword evidence="10" id="KW-0963">Cytoplasm</keyword>
<evidence type="ECO:0000256" key="13">
    <source>
        <dbReference type="ARBA" id="ARBA00023228"/>
    </source>
</evidence>
<dbReference type="EMBL" id="AZBU02000001">
    <property type="protein sequence ID" value="TMS34985.1"/>
    <property type="molecule type" value="Genomic_DNA"/>
</dbReference>
<keyword evidence="15" id="KW-0966">Cell projection</keyword>
<comment type="subcellular location">
    <subcellularLocation>
        <location evidence="2">Cell projection</location>
        <location evidence="2">Cilium</location>
    </subcellularLocation>
    <subcellularLocation>
        <location evidence="4">Cytoplasm</location>
        <location evidence="4">Cytoskeleton</location>
        <location evidence="4">Microtubule organizing center</location>
        <location evidence="4">Centrosome</location>
    </subcellularLocation>
    <subcellularLocation>
        <location evidence="3">Cytoplasm</location>
        <location evidence="3">Cytoskeleton</location>
        <location evidence="3">Spindle</location>
    </subcellularLocation>
    <subcellularLocation>
        <location evidence="5">Cytoplasm</location>
        <location evidence="5">Cytosol</location>
    </subcellularLocation>
    <subcellularLocation>
        <location evidence="6">Lysosome membrane</location>
    </subcellularLocation>
    <subcellularLocation>
        <location evidence="1">Nucleus</location>
    </subcellularLocation>
</comment>
<evidence type="ECO:0000256" key="12">
    <source>
        <dbReference type="ARBA" id="ARBA00023212"/>
    </source>
</evidence>
<evidence type="ECO:0000256" key="7">
    <source>
        <dbReference type="ARBA" id="ARBA00009987"/>
    </source>
</evidence>